<dbReference type="EMBL" id="NQVE01000161">
    <property type="protein sequence ID" value="RAL42953.1"/>
    <property type="molecule type" value="Genomic_DNA"/>
</dbReference>
<comment type="caution">
    <text evidence="2">The sequence shown here is derived from an EMBL/GenBank/DDBJ whole genome shotgun (WGS) entry which is preliminary data.</text>
</comment>
<evidence type="ECO:0000256" key="1">
    <source>
        <dbReference type="SAM" id="MobiDB-lite"/>
    </source>
</evidence>
<dbReference type="AlphaFoldDB" id="A0A328DG99"/>
<evidence type="ECO:0000313" key="3">
    <source>
        <dbReference type="Proteomes" id="UP000249390"/>
    </source>
</evidence>
<proteinExistence type="predicted"/>
<reference evidence="2 3" key="1">
    <citation type="submission" date="2018-06" db="EMBL/GenBank/DDBJ databases">
        <title>The Genome of Cuscuta australis (Dodder) Provides Insight into the Evolution of Plant Parasitism.</title>
        <authorList>
            <person name="Liu H."/>
        </authorList>
    </citation>
    <scope>NUCLEOTIDE SEQUENCE [LARGE SCALE GENOMIC DNA]</scope>
    <source>
        <strain evidence="3">cv. Yunnan</strain>
        <tissue evidence="2">Vines</tissue>
    </source>
</reference>
<keyword evidence="3" id="KW-1185">Reference proteome</keyword>
<accession>A0A328DG99</accession>
<feature type="compositionally biased region" description="Basic residues" evidence="1">
    <location>
        <begin position="1"/>
        <end position="11"/>
    </location>
</feature>
<protein>
    <submittedName>
        <fullName evidence="2">Uncharacterized protein</fullName>
    </submittedName>
</protein>
<name>A0A328DG99_9ASTE</name>
<dbReference type="Proteomes" id="UP000249390">
    <property type="component" value="Unassembled WGS sequence"/>
</dbReference>
<sequence>MVKVSGAKRKCIPPTLESGPETRNLSDEEEKELLEGLLHPQTKVTDEDKKMAYFAPKVAYLKSYVALVSFMCGEAMSCRRKKKKEFPSFSSSSQFPAERCLFSPFHLRPEKSAIFKIFSRISIFIRINSRSRSRESTLVSPISRCIGSRLILYLDFQLERKIRRMIFPMDLIIDFVEIVDGRSSQPQDVTLNNYIEDNNLHRLHKYYVDNLKLPIQRASLVEGWLRVEGGWRRGYVKRMGVGGGNELEELE</sequence>
<organism evidence="2 3">
    <name type="scientific">Cuscuta australis</name>
    <dbReference type="NCBI Taxonomy" id="267555"/>
    <lineage>
        <taxon>Eukaryota</taxon>
        <taxon>Viridiplantae</taxon>
        <taxon>Streptophyta</taxon>
        <taxon>Embryophyta</taxon>
        <taxon>Tracheophyta</taxon>
        <taxon>Spermatophyta</taxon>
        <taxon>Magnoliopsida</taxon>
        <taxon>eudicotyledons</taxon>
        <taxon>Gunneridae</taxon>
        <taxon>Pentapetalae</taxon>
        <taxon>asterids</taxon>
        <taxon>lamiids</taxon>
        <taxon>Solanales</taxon>
        <taxon>Convolvulaceae</taxon>
        <taxon>Cuscuteae</taxon>
        <taxon>Cuscuta</taxon>
        <taxon>Cuscuta subgen. Grammica</taxon>
        <taxon>Cuscuta sect. Cleistogrammica</taxon>
    </lineage>
</organism>
<gene>
    <name evidence="2" type="ORF">DM860_009735</name>
</gene>
<evidence type="ECO:0000313" key="2">
    <source>
        <dbReference type="EMBL" id="RAL42953.1"/>
    </source>
</evidence>
<feature type="region of interest" description="Disordered" evidence="1">
    <location>
        <begin position="1"/>
        <end position="26"/>
    </location>
</feature>